<sequence>MCKKMFLAACIAAVVMTGCKKDTPNVPDGGKGKFLIETTVKNPEGMSGSSFLQLVPDISGSIDNSNAIPLGFSSPVMVVDNSVFIFPTMGKDADNNIKRYTYNLSAQKLTGMVKMDVPANTMPINIIKVTNRKAYVPFYTLGVVWIVDIETMQKTGEIDLKPYSHKDSSPEPAFGIVRDGLYYLPLDQINENFMPYEDYRQVDVAVIDTKTDKVQKIISEKTSKLSFPTRPMLRNMIFTDEHNDIYIACAGNFGLNPTYLNNGFVCIPAGSTEFDVSKSWDIKDNVIIGTDENYKPASIFNCKYIGNGKVAAYVNIIELNGENPYTSKNSMAVIIDMKAKTITRVKGVPLSDSHSVVVEFYNGQVFFGAYGDKQAGFFTYNPADSEAKHVCTTTGNPIDLYIFK</sequence>
<proteinExistence type="predicted"/>
<dbReference type="EMBL" id="NSLJ01000006">
    <property type="protein sequence ID" value="PDP44465.1"/>
    <property type="molecule type" value="Genomic_DNA"/>
</dbReference>
<dbReference type="RefSeq" id="WP_060827766.1">
    <property type="nucleotide sequence ID" value="NZ_FMML01000055.1"/>
</dbReference>
<gene>
    <name evidence="1" type="ORF">CLI86_03205</name>
</gene>
<evidence type="ECO:0008006" key="3">
    <source>
        <dbReference type="Google" id="ProtNLM"/>
    </source>
</evidence>
<evidence type="ECO:0000313" key="1">
    <source>
        <dbReference type="EMBL" id="PDP44465.1"/>
    </source>
</evidence>
<dbReference type="Gene3D" id="2.130.10.10">
    <property type="entry name" value="YVTN repeat-like/Quinoprotein amine dehydrogenase"/>
    <property type="match status" value="1"/>
</dbReference>
<accession>A0A2A6E9W6</accession>
<dbReference type="OrthoDB" id="1404180at2"/>
<name>A0A2A6E9W6_TANFO</name>
<organism evidence="1 2">
    <name type="scientific">Tannerella forsythia</name>
    <name type="common">Bacteroides forsythus</name>
    <dbReference type="NCBI Taxonomy" id="28112"/>
    <lineage>
        <taxon>Bacteria</taxon>
        <taxon>Pseudomonadati</taxon>
        <taxon>Bacteroidota</taxon>
        <taxon>Bacteroidia</taxon>
        <taxon>Bacteroidales</taxon>
        <taxon>Tannerellaceae</taxon>
        <taxon>Tannerella</taxon>
    </lineage>
</organism>
<protein>
    <recommendedName>
        <fullName evidence="3">Lipoprotein</fullName>
    </recommendedName>
</protein>
<dbReference type="Proteomes" id="UP000219259">
    <property type="component" value="Unassembled WGS sequence"/>
</dbReference>
<comment type="caution">
    <text evidence="1">The sequence shown here is derived from an EMBL/GenBank/DDBJ whole genome shotgun (WGS) entry which is preliminary data.</text>
</comment>
<dbReference type="AlphaFoldDB" id="A0A2A6E9W6"/>
<dbReference type="InterPro" id="IPR015943">
    <property type="entry name" value="WD40/YVTN_repeat-like_dom_sf"/>
</dbReference>
<evidence type="ECO:0000313" key="2">
    <source>
        <dbReference type="Proteomes" id="UP000219259"/>
    </source>
</evidence>
<reference evidence="1 2" key="1">
    <citation type="submission" date="2017-09" db="EMBL/GenBank/DDBJ databases">
        <title>Phase variable restriction modification systems are present in the genome sequences of periodontal pathogens Prevotella intermedia, Tannerella forsythia and Porphyromonas gingivalis.</title>
        <authorList>
            <person name="Haigh R.D."/>
            <person name="Crawford L."/>
            <person name="Ralph J."/>
            <person name="Wanford J."/>
            <person name="Vartoukian S.R."/>
            <person name="Hijazib K."/>
            <person name="Wade W."/>
            <person name="Oggioni M.R."/>
        </authorList>
    </citation>
    <scope>NUCLEOTIDE SEQUENCE [LARGE SCALE GENOMIC DNA]</scope>
    <source>
        <strain evidence="1 2">WW11663</strain>
    </source>
</reference>
<dbReference type="PROSITE" id="PS51257">
    <property type="entry name" value="PROKAR_LIPOPROTEIN"/>
    <property type="match status" value="1"/>
</dbReference>